<keyword evidence="2" id="KW-1185">Reference proteome</keyword>
<proteinExistence type="predicted"/>
<gene>
    <name evidence="1" type="ORF">EUBSIR_00267</name>
</gene>
<sequence length="321" mass="33701">MRSFFAEVYKRKVSFSDTKSHCVIKCKGYPNKKYFQGGKTMATFTNVATLSYNGTVVNSNVTTGEIQQTLSATKHSLANSYKQGDTLTYIVNIVNTGNTAFTNLTLTDNLGGYSYGAGTVYPLAYGGDVRYYINGALQTAPAVTAGPPMTITGINVPANSEVQIVYNAIATAYAPLNIEGSITNNITITGDGITEPIAATETVNAASAPALDIEKSLSPTIVSENGQITYTFTVTNKGNTAVTQADDIVLRDVFNPILKNIGVTYNGTVLSNTGYTYNEATGVFETTAGAIEVPAATFATNTDGTVSVTPGTAVITVTGNI</sequence>
<accession>B0MKF1</accession>
<dbReference type="AlphaFoldDB" id="B0MKF1"/>
<organism evidence="1 2">
    <name type="scientific">[Eubacterium] siraeum DSM 15702</name>
    <dbReference type="NCBI Taxonomy" id="428128"/>
    <lineage>
        <taxon>Bacteria</taxon>
        <taxon>Bacillati</taxon>
        <taxon>Bacillota</taxon>
        <taxon>Clostridia</taxon>
        <taxon>Eubacteriales</taxon>
        <taxon>Oscillospiraceae</taxon>
        <taxon>Oscillospiraceae incertae sedis</taxon>
    </lineage>
</organism>
<dbReference type="InterPro" id="IPR047589">
    <property type="entry name" value="DUF11_rpt"/>
</dbReference>
<evidence type="ECO:0000313" key="1">
    <source>
        <dbReference type="EMBL" id="EDS01836.1"/>
    </source>
</evidence>
<dbReference type="EMBL" id="ABCA03000029">
    <property type="protein sequence ID" value="EDS01836.1"/>
    <property type="molecule type" value="Genomic_DNA"/>
</dbReference>
<dbReference type="Proteomes" id="UP000005326">
    <property type="component" value="Unassembled WGS sequence"/>
</dbReference>
<protein>
    <submittedName>
        <fullName evidence="1">Conserved repeat protein</fullName>
    </submittedName>
</protein>
<name>B0MKF1_9FIRM</name>
<comment type="caution">
    <text evidence="1">The sequence shown here is derived from an EMBL/GenBank/DDBJ whole genome shotgun (WGS) entry which is preliminary data.</text>
</comment>
<evidence type="ECO:0000313" key="2">
    <source>
        <dbReference type="Proteomes" id="UP000005326"/>
    </source>
</evidence>
<dbReference type="NCBIfam" id="TIGR01451">
    <property type="entry name" value="B_ant_repeat"/>
    <property type="match status" value="1"/>
</dbReference>
<reference evidence="1" key="1">
    <citation type="submission" date="2007-10" db="EMBL/GenBank/DDBJ databases">
        <authorList>
            <person name="Fulton L."/>
            <person name="Clifton S."/>
            <person name="Fulton B."/>
            <person name="Xu J."/>
            <person name="Minx P."/>
            <person name="Pepin K.H."/>
            <person name="Johnson M."/>
            <person name="Thiruvilangam P."/>
            <person name="Bhonagiri V."/>
            <person name="Nash W.E."/>
            <person name="Mardis E.R."/>
            <person name="Wilson R.K."/>
        </authorList>
    </citation>
    <scope>NUCLEOTIDE SEQUENCE [LARGE SCALE GENOMIC DNA]</scope>
    <source>
        <strain evidence="1">DSM 15702</strain>
    </source>
</reference>
<reference evidence="1" key="2">
    <citation type="submission" date="2014-06" db="EMBL/GenBank/DDBJ databases">
        <title>Draft genome sequence of Eubacterium siraeum (DSM 15702).</title>
        <authorList>
            <person name="Sudarsanam P."/>
            <person name="Ley R."/>
            <person name="Guruge J."/>
            <person name="Turnbaugh P.J."/>
            <person name="Mahowald M."/>
            <person name="Liep D."/>
            <person name="Gordon J."/>
        </authorList>
    </citation>
    <scope>NUCLEOTIDE SEQUENCE</scope>
    <source>
        <strain evidence="1">DSM 15702</strain>
    </source>
</reference>